<dbReference type="Proteomes" id="UP001623330">
    <property type="component" value="Unassembled WGS sequence"/>
</dbReference>
<organism evidence="2 3">
    <name type="scientific">Nakaseomyces bracarensis</name>
    <dbReference type="NCBI Taxonomy" id="273131"/>
    <lineage>
        <taxon>Eukaryota</taxon>
        <taxon>Fungi</taxon>
        <taxon>Dikarya</taxon>
        <taxon>Ascomycota</taxon>
        <taxon>Saccharomycotina</taxon>
        <taxon>Saccharomycetes</taxon>
        <taxon>Saccharomycetales</taxon>
        <taxon>Saccharomycetaceae</taxon>
        <taxon>Nakaseomyces</taxon>
    </lineage>
</organism>
<keyword evidence="2" id="KW-0396">Initiation factor</keyword>
<protein>
    <submittedName>
        <fullName evidence="2">RNA polymerase I-specific transcription initiation factor RRN5</fullName>
    </submittedName>
</protein>
<evidence type="ECO:0000313" key="2">
    <source>
        <dbReference type="EMBL" id="KAL3231046.1"/>
    </source>
</evidence>
<accession>A0ABR4NRT2</accession>
<feature type="region of interest" description="Disordered" evidence="1">
    <location>
        <begin position="501"/>
        <end position="554"/>
    </location>
</feature>
<proteinExistence type="predicted"/>
<name>A0ABR4NRT2_9SACH</name>
<dbReference type="GO" id="GO:0003743">
    <property type="term" value="F:translation initiation factor activity"/>
    <property type="evidence" value="ECO:0007669"/>
    <property type="project" value="UniProtKB-KW"/>
</dbReference>
<feature type="region of interest" description="Disordered" evidence="1">
    <location>
        <begin position="68"/>
        <end position="97"/>
    </location>
</feature>
<feature type="compositionally biased region" description="Polar residues" evidence="1">
    <location>
        <begin position="544"/>
        <end position="554"/>
    </location>
</feature>
<keyword evidence="2" id="KW-0648">Protein biosynthesis</keyword>
<dbReference type="SUPFAM" id="SSF46689">
    <property type="entry name" value="Homeodomain-like"/>
    <property type="match status" value="1"/>
</dbReference>
<comment type="caution">
    <text evidence="2">The sequence shown here is derived from an EMBL/GenBank/DDBJ whole genome shotgun (WGS) entry which is preliminary data.</text>
</comment>
<dbReference type="PANTHER" id="PTHR28079">
    <property type="entry name" value="RNA POLYMERASE I-SPECIFIC TRANSCRIPTION INITIATION FACTOR RRN5"/>
    <property type="match status" value="1"/>
</dbReference>
<dbReference type="InterPro" id="IPR009057">
    <property type="entry name" value="Homeodomain-like_sf"/>
</dbReference>
<dbReference type="EMBL" id="JBEVYD010000008">
    <property type="protein sequence ID" value="KAL3231046.1"/>
    <property type="molecule type" value="Genomic_DNA"/>
</dbReference>
<gene>
    <name evidence="2" type="ORF">RNJ44_00685</name>
</gene>
<dbReference type="PANTHER" id="PTHR28079:SF1">
    <property type="entry name" value="RNA POLYMERASE I-SPECIFIC TRANSCRIPTION INITIATION FACTOR RRN5"/>
    <property type="match status" value="1"/>
</dbReference>
<sequence length="569" mass="66727">MSNTVRKRRRIRVTTDVVANYFDLFNDETEGFLMPDFWVDEEMAKSKVHVDSKVYALEEEKFVDQMISNEYDSSDDSGNDEVDDDDEEEDEDESEEKSIDYELGSLWTRMEKEKFFYCLSRYSIHRLDEWHLILPNKTKYEILVYYQVLRTNLRRLQSAQRRKNKLLTQIMFPIAYEMSPEFIRLEEAFAQQINDISRKEDREEPDRKAKGLIAYDNWYKRWKPLYANTKIDEITPIATDPLQYDPHAQRYLTQLVKRYTRQLLWYSLLPTLEIKSISKRKVLRHVGDGESHGEEDNDDIVVYRKKKKHKGSVYPHVVTREDVSRAAITMKQENPRYLTLGEQVVDTFRKYEIEHDAGKMFQNKEIATQSVLPKLIEHDTLLRQATTRRTVEHDRDHYHEHEHHTRTDDVSEKERKYYRKIYRLMLNKAPEELTETTTFVEHRAQDVLLLANSALDNPVDIELHREYAEFCDAHDMALSRQHENMVLRHFTRLGARSVDCYDSASTPSSKSKSKSTSPSTSPSTSTFTSTSTSTSTSPPPDAANNGTPTFTSATGLQSNLLKWFQTTST</sequence>
<feature type="compositionally biased region" description="Low complexity" evidence="1">
    <location>
        <begin position="505"/>
        <end position="536"/>
    </location>
</feature>
<dbReference type="InterPro" id="IPR039601">
    <property type="entry name" value="Rrn5"/>
</dbReference>
<evidence type="ECO:0000256" key="1">
    <source>
        <dbReference type="SAM" id="MobiDB-lite"/>
    </source>
</evidence>
<evidence type="ECO:0000313" key="3">
    <source>
        <dbReference type="Proteomes" id="UP001623330"/>
    </source>
</evidence>
<reference evidence="2 3" key="1">
    <citation type="submission" date="2024-05" db="EMBL/GenBank/DDBJ databases">
        <title>Long read based assembly of the Candida bracarensis genome reveals expanded adhesin content.</title>
        <authorList>
            <person name="Marcet-Houben M."/>
            <person name="Ksiezopolska E."/>
            <person name="Gabaldon T."/>
        </authorList>
    </citation>
    <scope>NUCLEOTIDE SEQUENCE [LARGE SCALE GENOMIC DNA]</scope>
    <source>
        <strain evidence="2 3">CBM6</strain>
    </source>
</reference>
<feature type="compositionally biased region" description="Acidic residues" evidence="1">
    <location>
        <begin position="72"/>
        <end position="95"/>
    </location>
</feature>
<keyword evidence="3" id="KW-1185">Reference proteome</keyword>